<comment type="caution">
    <text evidence="2">The sequence shown here is derived from an EMBL/GenBank/DDBJ whole genome shotgun (WGS) entry which is preliminary data.</text>
</comment>
<sequence>MVAFPGEGAARYYDKKEERKCFHQGDNITWASTMLNNSEPYDYIDNNDSEELELNYFTSILFGYLPLRNGNSVIIEPYSPCRFNRQFGFYQRIPDDYKTWWSKTHENFLDSYLQTLVDAIGLVSTNISKVAPQGCSNATPKTGNSSASMGESTSSHEDRCWKKVRSSNKSGDSDLVVLEIPDSVDRPSRTLSVPFKESVIWGKLSGSDVDCASSLKEVILEDMYGKDVDVSPMMRLMKSFFDLAAIYDQARSTLHHKDMEAATKELSIEARERL</sequence>
<reference evidence="2 3" key="1">
    <citation type="journal article" date="2021" name="BMC Genomics">
        <title>Datura genome reveals duplications of psychoactive alkaloid biosynthetic genes and high mutation rate following tissue culture.</title>
        <authorList>
            <person name="Rajewski A."/>
            <person name="Carter-House D."/>
            <person name="Stajich J."/>
            <person name="Litt A."/>
        </authorList>
    </citation>
    <scope>NUCLEOTIDE SEQUENCE [LARGE SCALE GENOMIC DNA]</scope>
    <source>
        <strain evidence="2">AR-01</strain>
    </source>
</reference>
<feature type="compositionally biased region" description="Polar residues" evidence="1">
    <location>
        <begin position="135"/>
        <end position="153"/>
    </location>
</feature>
<evidence type="ECO:0000313" key="3">
    <source>
        <dbReference type="Proteomes" id="UP000823775"/>
    </source>
</evidence>
<feature type="region of interest" description="Disordered" evidence="1">
    <location>
        <begin position="135"/>
        <end position="159"/>
    </location>
</feature>
<name>A0ABS8WYA4_DATST</name>
<evidence type="ECO:0000313" key="2">
    <source>
        <dbReference type="EMBL" id="MCE3217198.1"/>
    </source>
</evidence>
<proteinExistence type="predicted"/>
<gene>
    <name evidence="2" type="ORF">HAX54_011009</name>
</gene>
<evidence type="ECO:0000256" key="1">
    <source>
        <dbReference type="SAM" id="MobiDB-lite"/>
    </source>
</evidence>
<protein>
    <submittedName>
        <fullName evidence="2">Uncharacterized protein</fullName>
    </submittedName>
</protein>
<dbReference type="PANTHER" id="PTHR36607:SF23">
    <property type="entry name" value="AMINOTRANSFERASE-LIKE PLANT MOBILE DOMAIN-CONTAINING PROTEIN"/>
    <property type="match status" value="1"/>
</dbReference>
<dbReference type="Proteomes" id="UP000823775">
    <property type="component" value="Unassembled WGS sequence"/>
</dbReference>
<dbReference type="PANTHER" id="PTHR36607">
    <property type="entry name" value="1,2-DIHYDROXY-3-KETO-5-METHYLTHIOPENTENE DIOXYGENASE 4"/>
    <property type="match status" value="1"/>
</dbReference>
<keyword evidence="3" id="KW-1185">Reference proteome</keyword>
<accession>A0ABS8WYA4</accession>
<organism evidence="2 3">
    <name type="scientific">Datura stramonium</name>
    <name type="common">Jimsonweed</name>
    <name type="synonym">Common thornapple</name>
    <dbReference type="NCBI Taxonomy" id="4076"/>
    <lineage>
        <taxon>Eukaryota</taxon>
        <taxon>Viridiplantae</taxon>
        <taxon>Streptophyta</taxon>
        <taxon>Embryophyta</taxon>
        <taxon>Tracheophyta</taxon>
        <taxon>Spermatophyta</taxon>
        <taxon>Magnoliopsida</taxon>
        <taxon>eudicotyledons</taxon>
        <taxon>Gunneridae</taxon>
        <taxon>Pentapetalae</taxon>
        <taxon>asterids</taxon>
        <taxon>lamiids</taxon>
        <taxon>Solanales</taxon>
        <taxon>Solanaceae</taxon>
        <taxon>Solanoideae</taxon>
        <taxon>Datureae</taxon>
        <taxon>Datura</taxon>
    </lineage>
</organism>
<dbReference type="EMBL" id="JACEIK010016176">
    <property type="protein sequence ID" value="MCE3217198.1"/>
    <property type="molecule type" value="Genomic_DNA"/>
</dbReference>